<keyword evidence="3" id="KW-0349">Heme</keyword>
<organism evidence="4 5">
    <name type="scientific">Pseudomonas asuensis</name>
    <dbReference type="NCBI Taxonomy" id="1825787"/>
    <lineage>
        <taxon>Bacteria</taxon>
        <taxon>Pseudomonadati</taxon>
        <taxon>Pseudomonadota</taxon>
        <taxon>Gammaproteobacteria</taxon>
        <taxon>Pseudomonadales</taxon>
        <taxon>Pseudomonadaceae</taxon>
        <taxon>Pseudomonas</taxon>
    </lineage>
</organism>
<comment type="cofactor">
    <cofactor evidence="1">
        <name>heme</name>
        <dbReference type="ChEBI" id="CHEBI:30413"/>
    </cofactor>
</comment>
<evidence type="ECO:0000256" key="1">
    <source>
        <dbReference type="ARBA" id="ARBA00001971"/>
    </source>
</evidence>
<dbReference type="Proteomes" id="UP000616499">
    <property type="component" value="Unassembled WGS sequence"/>
</dbReference>
<name>A0ABQ2H2E6_9PSED</name>
<dbReference type="Gene3D" id="1.10.630.10">
    <property type="entry name" value="Cytochrome P450"/>
    <property type="match status" value="1"/>
</dbReference>
<dbReference type="PANTHER" id="PTHR46696:SF1">
    <property type="entry name" value="CYTOCHROME P450 YJIB-RELATED"/>
    <property type="match status" value="1"/>
</dbReference>
<dbReference type="EMBL" id="BMNW01000015">
    <property type="protein sequence ID" value="GGM29124.1"/>
    <property type="molecule type" value="Genomic_DNA"/>
</dbReference>
<comment type="similarity">
    <text evidence="2 3">Belongs to the cytochrome P450 family.</text>
</comment>
<dbReference type="SUPFAM" id="SSF48264">
    <property type="entry name" value="Cytochrome P450"/>
    <property type="match status" value="1"/>
</dbReference>
<dbReference type="PRINTS" id="PR00359">
    <property type="entry name" value="BP450"/>
</dbReference>
<keyword evidence="3" id="KW-0479">Metal-binding</keyword>
<evidence type="ECO:0000313" key="4">
    <source>
        <dbReference type="EMBL" id="GGM29124.1"/>
    </source>
</evidence>
<evidence type="ECO:0000256" key="2">
    <source>
        <dbReference type="ARBA" id="ARBA00010617"/>
    </source>
</evidence>
<proteinExistence type="inferred from homology"/>
<keyword evidence="3" id="KW-0560">Oxidoreductase</keyword>
<sequence>MDLLKAATHRDPYPFYSSLRAEGGLFYRNREALWIASDAASVAAVLAHPECRARPVDEPVPQTILESAAGEIFGHLMRMNEGTRHSCPRSLVMPLLKEHQQLPINDLATTFQRKVGSASTNISIAEWMFTFPIMVVARLLDIALDAARPLTDLTHDFVACLSPLSDNVQLQAAHQAAQALHETLKDHLPTLRKAGLIREPEASALIEEDVLVSNLVGLLSQTYEATAGLIGNCLVRLCQEEGLLSDLGLSQESRTCFVTEVLRHDPPVQNTRRFVARTCTIKGITLPAGSTVLVLLASANRDPELNTQPDEFLLDRPYRRFFSFGSGHHECPGQALAIAIADAALLALTQAIPACSLGRLHWVYRPSLNGRIPIFNFEEVKS</sequence>
<keyword evidence="3" id="KW-0503">Monooxygenase</keyword>
<dbReference type="InterPro" id="IPR001128">
    <property type="entry name" value="Cyt_P450"/>
</dbReference>
<keyword evidence="3" id="KW-0408">Iron</keyword>
<dbReference type="PANTHER" id="PTHR46696">
    <property type="entry name" value="P450, PUTATIVE (EUROFUNG)-RELATED"/>
    <property type="match status" value="1"/>
</dbReference>
<keyword evidence="5" id="KW-1185">Reference proteome</keyword>
<dbReference type="InterPro" id="IPR017972">
    <property type="entry name" value="Cyt_P450_CS"/>
</dbReference>
<evidence type="ECO:0000313" key="5">
    <source>
        <dbReference type="Proteomes" id="UP000616499"/>
    </source>
</evidence>
<accession>A0ABQ2H2E6</accession>
<dbReference type="CDD" id="cd11036">
    <property type="entry name" value="AknT-like"/>
    <property type="match status" value="1"/>
</dbReference>
<dbReference type="InterPro" id="IPR036396">
    <property type="entry name" value="Cyt_P450_sf"/>
</dbReference>
<comment type="caution">
    <text evidence="4">The sequence shown here is derived from an EMBL/GenBank/DDBJ whole genome shotgun (WGS) entry which is preliminary data.</text>
</comment>
<protein>
    <submittedName>
        <fullName evidence="4">Cytochrome P450</fullName>
    </submittedName>
</protein>
<reference evidence="5" key="1">
    <citation type="journal article" date="2019" name="Int. J. Syst. Evol. Microbiol.">
        <title>The Global Catalogue of Microorganisms (GCM) 10K type strain sequencing project: providing services to taxonomists for standard genome sequencing and annotation.</title>
        <authorList>
            <consortium name="The Broad Institute Genomics Platform"/>
            <consortium name="The Broad Institute Genome Sequencing Center for Infectious Disease"/>
            <person name="Wu L."/>
            <person name="Ma J."/>
        </authorList>
    </citation>
    <scope>NUCLEOTIDE SEQUENCE [LARGE SCALE GENOMIC DNA]</scope>
    <source>
        <strain evidence="5">JCM 13501</strain>
    </source>
</reference>
<dbReference type="RefSeq" id="WP_188868337.1">
    <property type="nucleotide sequence ID" value="NZ_BMNW01000015.1"/>
</dbReference>
<gene>
    <name evidence="4" type="ORF">GCM10009425_44530</name>
</gene>
<evidence type="ECO:0000256" key="3">
    <source>
        <dbReference type="RuleBase" id="RU000461"/>
    </source>
</evidence>
<dbReference type="InterPro" id="IPR002397">
    <property type="entry name" value="Cyt_P450_B"/>
</dbReference>
<dbReference type="PROSITE" id="PS00086">
    <property type="entry name" value="CYTOCHROME_P450"/>
    <property type="match status" value="1"/>
</dbReference>
<dbReference type="Pfam" id="PF00067">
    <property type="entry name" value="p450"/>
    <property type="match status" value="1"/>
</dbReference>